<dbReference type="STRING" id="604088.SAMN04488060_2593"/>
<protein>
    <submittedName>
        <fullName evidence="3">Nucleoside recognition GATE domain-containing membrane protein YjiH</fullName>
    </submittedName>
</protein>
<feature type="transmembrane region" description="Helical" evidence="1">
    <location>
        <begin position="354"/>
        <end position="373"/>
    </location>
</feature>
<dbReference type="Proteomes" id="UP000199331">
    <property type="component" value="Unassembled WGS sequence"/>
</dbReference>
<dbReference type="AlphaFoldDB" id="A0A1I5PRP4"/>
<evidence type="ECO:0000313" key="3">
    <source>
        <dbReference type="EMBL" id="SFP36639.1"/>
    </source>
</evidence>
<keyword evidence="1" id="KW-0812">Transmembrane</keyword>
<dbReference type="Pfam" id="PF07670">
    <property type="entry name" value="Gate"/>
    <property type="match status" value="1"/>
</dbReference>
<feature type="transmembrane region" description="Helical" evidence="1">
    <location>
        <begin position="120"/>
        <end position="144"/>
    </location>
</feature>
<dbReference type="EMBL" id="FOWZ01000004">
    <property type="protein sequence ID" value="SFP36639.1"/>
    <property type="molecule type" value="Genomic_DNA"/>
</dbReference>
<dbReference type="InterPro" id="IPR011642">
    <property type="entry name" value="Gate_dom"/>
</dbReference>
<keyword evidence="1" id="KW-1133">Transmembrane helix</keyword>
<evidence type="ECO:0000256" key="1">
    <source>
        <dbReference type="SAM" id="Phobius"/>
    </source>
</evidence>
<evidence type="ECO:0000313" key="4">
    <source>
        <dbReference type="Proteomes" id="UP000199331"/>
    </source>
</evidence>
<proteinExistence type="predicted"/>
<reference evidence="4" key="1">
    <citation type="submission" date="2016-10" db="EMBL/GenBank/DDBJ databases">
        <authorList>
            <person name="Varghese N."/>
            <person name="Submissions S."/>
        </authorList>
    </citation>
    <scope>NUCLEOTIDE SEQUENCE [LARGE SCALE GENOMIC DNA]</scope>
    <source>
        <strain evidence="4">CGMCC 1.7715</strain>
    </source>
</reference>
<feature type="transmembrane region" description="Helical" evidence="1">
    <location>
        <begin position="413"/>
        <end position="434"/>
    </location>
</feature>
<feature type="transmembrane region" description="Helical" evidence="1">
    <location>
        <begin position="227"/>
        <end position="247"/>
    </location>
</feature>
<name>A0A1I5PRP4_9SPHN</name>
<organism evidence="3 4">
    <name type="scientific">Qipengyuania nanhaisediminis</name>
    <dbReference type="NCBI Taxonomy" id="604088"/>
    <lineage>
        <taxon>Bacteria</taxon>
        <taxon>Pseudomonadati</taxon>
        <taxon>Pseudomonadota</taxon>
        <taxon>Alphaproteobacteria</taxon>
        <taxon>Sphingomonadales</taxon>
        <taxon>Erythrobacteraceae</taxon>
        <taxon>Qipengyuania</taxon>
    </lineage>
</organism>
<sequence length="435" mass="46335">MLRFIVPSAIGAAFFLFPVPQDGGVKVPMAILTDWVLAVAAPVLPIAVVILCIVSALATIAYAMTQPGPSESATEQILRPGIAWTLLRVAGAVSAVVIFWEIGPVWIWGEDTGVTVLNDLFVPALVTIGIACIILPFITEFGLMDFFGVLVERPFKALFKVPGRSAIDAIASWLGGSSVGVIVTIQQYESGQYSAREAAIIATNFSIVSIAFCYVIVAFLQLEDYFLPFYGVLTLTGIVCAIIMARIPPLSRKADSYLIDGFSMDREVTQAPSFAIALDAAVSKASSAPPSSKIAKGVAANILDIWLGLIPAGMFIALVGTIIVQYTDFFVILSQPFVWLLTALQVAYPAEAAPAMIVGFVDLFLPAIAAAEIPSMSTRFVVAVVSVGQLIFMSEVGILMLKSSLPLNLVDLVVIFLLRTLILLPMAVLSAALIF</sequence>
<feature type="transmembrane region" description="Helical" evidence="1">
    <location>
        <begin position="380"/>
        <end position="401"/>
    </location>
</feature>
<keyword evidence="4" id="KW-1185">Reference proteome</keyword>
<accession>A0A1I5PRP4</accession>
<feature type="transmembrane region" description="Helical" evidence="1">
    <location>
        <begin position="198"/>
        <end position="220"/>
    </location>
</feature>
<feature type="domain" description="Nucleoside transporter/FeoB GTPase Gate" evidence="2">
    <location>
        <begin position="122"/>
        <end position="220"/>
    </location>
</feature>
<feature type="transmembrane region" description="Helical" evidence="1">
    <location>
        <begin position="305"/>
        <end position="324"/>
    </location>
</feature>
<evidence type="ECO:0000259" key="2">
    <source>
        <dbReference type="Pfam" id="PF07670"/>
    </source>
</evidence>
<feature type="transmembrane region" description="Helical" evidence="1">
    <location>
        <begin position="329"/>
        <end position="348"/>
    </location>
</feature>
<feature type="transmembrane region" description="Helical" evidence="1">
    <location>
        <begin position="37"/>
        <end position="64"/>
    </location>
</feature>
<feature type="transmembrane region" description="Helical" evidence="1">
    <location>
        <begin position="165"/>
        <end position="186"/>
    </location>
</feature>
<feature type="transmembrane region" description="Helical" evidence="1">
    <location>
        <begin position="85"/>
        <end position="108"/>
    </location>
</feature>
<gene>
    <name evidence="3" type="ORF">SAMN04488060_2593</name>
</gene>
<keyword evidence="1" id="KW-0472">Membrane</keyword>